<dbReference type="Pfam" id="PF00282">
    <property type="entry name" value="Pyridoxal_deC"/>
    <property type="match status" value="1"/>
</dbReference>
<keyword evidence="3" id="KW-0210">Decarboxylase</keyword>
<comment type="cofactor">
    <cofactor evidence="1 6">
        <name>pyridoxal 5'-phosphate</name>
        <dbReference type="ChEBI" id="CHEBI:597326"/>
    </cofactor>
</comment>
<comment type="similarity">
    <text evidence="2 6">Belongs to the group II decarboxylase family.</text>
</comment>
<gene>
    <name evidence="7" type="ORF">GCM10022419_106530</name>
</gene>
<keyword evidence="4 6" id="KW-0663">Pyridoxal phosphate</keyword>
<dbReference type="PANTHER" id="PTHR11999">
    <property type="entry name" value="GROUP II PYRIDOXAL-5-PHOSPHATE DECARBOXYLASE"/>
    <property type="match status" value="1"/>
</dbReference>
<dbReference type="PANTHER" id="PTHR11999:SF70">
    <property type="entry name" value="MIP05841P"/>
    <property type="match status" value="1"/>
</dbReference>
<evidence type="ECO:0000256" key="2">
    <source>
        <dbReference type="ARBA" id="ARBA00009533"/>
    </source>
</evidence>
<comment type="caution">
    <text evidence="7">The sequence shown here is derived from an EMBL/GenBank/DDBJ whole genome shotgun (WGS) entry which is preliminary data.</text>
</comment>
<accession>A0ABP6ZEF9</accession>
<evidence type="ECO:0000256" key="4">
    <source>
        <dbReference type="ARBA" id="ARBA00022898"/>
    </source>
</evidence>
<keyword evidence="5 6" id="KW-0456">Lyase</keyword>
<dbReference type="RefSeq" id="WP_345574157.1">
    <property type="nucleotide sequence ID" value="NZ_BAABDQ010000039.1"/>
</dbReference>
<sequence length="464" mass="49030">MSFTPDVAGHHSDTSGPILDAARRATAYLEARTQRGIFPAEEALSDLAAFPRDLADEPLPASEVLTMLDELGSPATVVTTAGRYFGYVNGGTDPAAAAAAVLTGVWDQNIALPDMSPIAGLLDDLAARWTLDLLGLPCTAIASFCSGASIANLTCILAARDALLHHNGWNVDRRGLTGAPPLRVIASAEMHASVAKALRAAGLGADDVIAAPTDELGRVRAEDFPDADERTLVLLQAGNVNTGHSDPFADIIPAIRERGGWVHVDGAFGLWAAASPMHRHLVNGVEQADSWATDAHKWLNAPYDSGIAICRVPGDLRRAMAFNAAYLSTDAERAPAHLGLQMSQRARGAEVWAILAHRGRAGVASLVDRLCAHAQHMAHLLQAAGVRLLVPVGLNQVLVQFDDDATTDAVIAAVQQDRTCWAAGTSWHGSRAMRISICDTATTSADIDTCAEAILRCWHACRAL</sequence>
<proteinExistence type="inferred from homology"/>
<dbReference type="EMBL" id="BAABDQ010000039">
    <property type="protein sequence ID" value="GAA3604501.1"/>
    <property type="molecule type" value="Genomic_DNA"/>
</dbReference>
<dbReference type="Gene3D" id="3.40.640.10">
    <property type="entry name" value="Type I PLP-dependent aspartate aminotransferase-like (Major domain)"/>
    <property type="match status" value="1"/>
</dbReference>
<evidence type="ECO:0000256" key="5">
    <source>
        <dbReference type="ARBA" id="ARBA00023239"/>
    </source>
</evidence>
<name>A0ABP6ZEF9_9ACTN</name>
<evidence type="ECO:0000256" key="3">
    <source>
        <dbReference type="ARBA" id="ARBA00022793"/>
    </source>
</evidence>
<dbReference type="InterPro" id="IPR015424">
    <property type="entry name" value="PyrdxlP-dep_Trfase"/>
</dbReference>
<dbReference type="InterPro" id="IPR015422">
    <property type="entry name" value="PyrdxlP-dep_Trfase_small"/>
</dbReference>
<evidence type="ECO:0000313" key="7">
    <source>
        <dbReference type="EMBL" id="GAA3604501.1"/>
    </source>
</evidence>
<protein>
    <submittedName>
        <fullName evidence="7">Pyridoxal-dependent decarboxylase</fullName>
    </submittedName>
</protein>
<dbReference type="Proteomes" id="UP001500630">
    <property type="component" value="Unassembled WGS sequence"/>
</dbReference>
<evidence type="ECO:0000256" key="6">
    <source>
        <dbReference type="RuleBase" id="RU000382"/>
    </source>
</evidence>
<evidence type="ECO:0000256" key="1">
    <source>
        <dbReference type="ARBA" id="ARBA00001933"/>
    </source>
</evidence>
<keyword evidence="8" id="KW-1185">Reference proteome</keyword>
<reference evidence="8" key="1">
    <citation type="journal article" date="2019" name="Int. J. Syst. Evol. Microbiol.">
        <title>The Global Catalogue of Microorganisms (GCM) 10K type strain sequencing project: providing services to taxonomists for standard genome sequencing and annotation.</title>
        <authorList>
            <consortium name="The Broad Institute Genomics Platform"/>
            <consortium name="The Broad Institute Genome Sequencing Center for Infectious Disease"/>
            <person name="Wu L."/>
            <person name="Ma J."/>
        </authorList>
    </citation>
    <scope>NUCLEOTIDE SEQUENCE [LARGE SCALE GENOMIC DNA]</scope>
    <source>
        <strain evidence="8">JCM 17326</strain>
    </source>
</reference>
<dbReference type="Gene3D" id="3.90.1150.10">
    <property type="entry name" value="Aspartate Aminotransferase, domain 1"/>
    <property type="match status" value="1"/>
</dbReference>
<dbReference type="SUPFAM" id="SSF53383">
    <property type="entry name" value="PLP-dependent transferases"/>
    <property type="match status" value="1"/>
</dbReference>
<evidence type="ECO:0000313" key="8">
    <source>
        <dbReference type="Proteomes" id="UP001500630"/>
    </source>
</evidence>
<dbReference type="InterPro" id="IPR010977">
    <property type="entry name" value="Aromatic_deC"/>
</dbReference>
<dbReference type="InterPro" id="IPR002129">
    <property type="entry name" value="PyrdxlP-dep_de-COase"/>
</dbReference>
<organism evidence="7 8">
    <name type="scientific">Nonomuraea rosea</name>
    <dbReference type="NCBI Taxonomy" id="638574"/>
    <lineage>
        <taxon>Bacteria</taxon>
        <taxon>Bacillati</taxon>
        <taxon>Actinomycetota</taxon>
        <taxon>Actinomycetes</taxon>
        <taxon>Streptosporangiales</taxon>
        <taxon>Streptosporangiaceae</taxon>
        <taxon>Nonomuraea</taxon>
    </lineage>
</organism>
<dbReference type="InterPro" id="IPR015421">
    <property type="entry name" value="PyrdxlP-dep_Trfase_major"/>
</dbReference>